<dbReference type="Proteomes" id="UP000094526">
    <property type="component" value="Unassembled WGS sequence"/>
</dbReference>
<evidence type="ECO:0000313" key="3">
    <source>
        <dbReference type="Proteomes" id="UP000094526"/>
    </source>
</evidence>
<protein>
    <submittedName>
        <fullName evidence="2">Uncharacterized protein</fullName>
    </submittedName>
</protein>
<gene>
    <name evidence="2" type="ORF">CLCR_05050</name>
</gene>
<dbReference type="eggNOG" id="ENOG502T1VM">
    <property type="taxonomic scope" value="Eukaryota"/>
</dbReference>
<dbReference type="OrthoDB" id="3914029at2759"/>
<feature type="region of interest" description="Disordered" evidence="1">
    <location>
        <begin position="165"/>
        <end position="251"/>
    </location>
</feature>
<evidence type="ECO:0000256" key="1">
    <source>
        <dbReference type="SAM" id="MobiDB-lite"/>
    </source>
</evidence>
<name>A0A1C1CJE1_9EURO</name>
<dbReference type="VEuPathDB" id="FungiDB:G647_03260"/>
<proteinExistence type="predicted"/>
<dbReference type="EMBL" id="LGRB01000011">
    <property type="protein sequence ID" value="OCT48628.1"/>
    <property type="molecule type" value="Genomic_DNA"/>
</dbReference>
<evidence type="ECO:0000313" key="2">
    <source>
        <dbReference type="EMBL" id="OCT48628.1"/>
    </source>
</evidence>
<keyword evidence="3" id="KW-1185">Reference proteome</keyword>
<dbReference type="AlphaFoldDB" id="A0A1C1CJE1"/>
<comment type="caution">
    <text evidence="2">The sequence shown here is derived from an EMBL/GenBank/DDBJ whole genome shotgun (WGS) entry which is preliminary data.</text>
</comment>
<dbReference type="VEuPathDB" id="FungiDB:CLCR_05050"/>
<accession>A0A1C1CJE1</accession>
<organism evidence="2 3">
    <name type="scientific">Cladophialophora carrionii</name>
    <dbReference type="NCBI Taxonomy" id="86049"/>
    <lineage>
        <taxon>Eukaryota</taxon>
        <taxon>Fungi</taxon>
        <taxon>Dikarya</taxon>
        <taxon>Ascomycota</taxon>
        <taxon>Pezizomycotina</taxon>
        <taxon>Eurotiomycetes</taxon>
        <taxon>Chaetothyriomycetidae</taxon>
        <taxon>Chaetothyriales</taxon>
        <taxon>Herpotrichiellaceae</taxon>
        <taxon>Cladophialophora</taxon>
    </lineage>
</organism>
<reference evidence="3" key="1">
    <citation type="submission" date="2015-07" db="EMBL/GenBank/DDBJ databases">
        <authorList>
            <person name="Teixeira M.M."/>
            <person name="Souza R.C."/>
            <person name="Almeida L.G."/>
            <person name="Vicente V.A."/>
            <person name="de Hoog S."/>
            <person name="Bocca A.L."/>
            <person name="de Almeida S.R."/>
            <person name="Vasconcelos A.T."/>
            <person name="Felipe M.S."/>
        </authorList>
    </citation>
    <scope>NUCLEOTIDE SEQUENCE [LARGE SCALE GENOMIC DNA]</scope>
    <source>
        <strain evidence="3">KSF</strain>
    </source>
</reference>
<sequence length="299" mass="33213">MDLLEAILPRFDEHLLSTQVEGFQKMSKSDHDPAGPTDRIPTYEEALASSSSHPVSWPRRTTSNAISIRDERTRRVFEVVTRAIIPSFANHVSNLCNHITIILIPADAFPASKTVTEQNVVSPPLHSFRTTGTVVTLSGTENRASFWTQQAVVQELDQILRRELSGSSPAAPPKLADEKTQSVPLPPLQVQPAPGAQLSPRPSKQSWLKRTFALPDEDHDPTGETGKWDLGWRSPEPCETDTGQFSRTSQRRDGIKTLQADEVSVQTKLQDVSFRTENEMGLLETTTVKCIWIEIEVGV</sequence>